<name>A0A399QY48_9PROT</name>
<evidence type="ECO:0000313" key="3">
    <source>
        <dbReference type="Proteomes" id="UP000265431"/>
    </source>
</evidence>
<sequence length="171" mass="18875">MLGFFRLFLSACLILTACQLATPSASAQSVKISQFSGKPVPRFASLRYARVNGRIGPSTDHQVAFEYERAGMPVLIVKETTDWARVRDFEGDEVWMHVGQLSEPDHVIVTREVALRRKPQSASPARATIEPGVLAELHSCNDRWCEISAGAYTGWIDKPSLWGLNTDTAGL</sequence>
<keyword evidence="2" id="KW-0030">Aminoacyl-tRNA synthetase</keyword>
<reference evidence="2 3" key="1">
    <citation type="submission" date="2018-08" db="EMBL/GenBank/DDBJ databases">
        <title>Henriciella mobilis sp. nov., isolated from seawater.</title>
        <authorList>
            <person name="Cheng H."/>
            <person name="Wu Y.-H."/>
            <person name="Xu X.-W."/>
            <person name="Guo L.-L."/>
        </authorList>
    </citation>
    <scope>NUCLEOTIDE SEQUENCE [LARGE SCALE GENOMIC DNA]</scope>
    <source>
        <strain evidence="2 3">CCUG66934</strain>
    </source>
</reference>
<dbReference type="OrthoDB" id="9810773at2"/>
<proteinExistence type="predicted"/>
<dbReference type="InterPro" id="IPR010466">
    <property type="entry name" value="DUF1058"/>
</dbReference>
<evidence type="ECO:0000256" key="1">
    <source>
        <dbReference type="SAM" id="SignalP"/>
    </source>
</evidence>
<feature type="chain" id="PRO_5017341050" evidence="1">
    <location>
        <begin position="28"/>
        <end position="171"/>
    </location>
</feature>
<protein>
    <submittedName>
        <fullName evidence="2">Aspartyl-trna synthetase</fullName>
    </submittedName>
</protein>
<keyword evidence="1" id="KW-0732">Signal</keyword>
<gene>
    <name evidence="2" type="ORF">D1224_06350</name>
</gene>
<feature type="signal peptide" evidence="1">
    <location>
        <begin position="1"/>
        <end position="27"/>
    </location>
</feature>
<dbReference type="Pfam" id="PF06347">
    <property type="entry name" value="SH3_4"/>
    <property type="match status" value="2"/>
</dbReference>
<accession>A0A399QY48</accession>
<dbReference type="AlphaFoldDB" id="A0A399QY48"/>
<keyword evidence="2" id="KW-0436">Ligase</keyword>
<evidence type="ECO:0000313" key="2">
    <source>
        <dbReference type="EMBL" id="RIJ23870.1"/>
    </source>
</evidence>
<dbReference type="Gene3D" id="2.30.30.40">
    <property type="entry name" value="SH3 Domains"/>
    <property type="match status" value="1"/>
</dbReference>
<organism evidence="2 3">
    <name type="scientific">Henriciella barbarensis</name>
    <dbReference type="NCBI Taxonomy" id="86342"/>
    <lineage>
        <taxon>Bacteria</taxon>
        <taxon>Pseudomonadati</taxon>
        <taxon>Pseudomonadota</taxon>
        <taxon>Alphaproteobacteria</taxon>
        <taxon>Hyphomonadales</taxon>
        <taxon>Hyphomonadaceae</taxon>
        <taxon>Henriciella</taxon>
    </lineage>
</organism>
<dbReference type="GO" id="GO:0004812">
    <property type="term" value="F:aminoacyl-tRNA ligase activity"/>
    <property type="evidence" value="ECO:0007669"/>
    <property type="project" value="UniProtKB-KW"/>
</dbReference>
<dbReference type="PROSITE" id="PS51257">
    <property type="entry name" value="PROKAR_LIPOPROTEIN"/>
    <property type="match status" value="1"/>
</dbReference>
<dbReference type="Proteomes" id="UP000265431">
    <property type="component" value="Unassembled WGS sequence"/>
</dbReference>
<dbReference type="EMBL" id="QWGB01000005">
    <property type="protein sequence ID" value="RIJ23870.1"/>
    <property type="molecule type" value="Genomic_DNA"/>
</dbReference>
<comment type="caution">
    <text evidence="2">The sequence shown here is derived from an EMBL/GenBank/DDBJ whole genome shotgun (WGS) entry which is preliminary data.</text>
</comment>
<keyword evidence="3" id="KW-1185">Reference proteome</keyword>